<dbReference type="Proteomes" id="UP000265520">
    <property type="component" value="Unassembled WGS sequence"/>
</dbReference>
<proteinExistence type="predicted"/>
<keyword evidence="3" id="KW-1185">Reference proteome</keyword>
<organism evidence="2 3">
    <name type="scientific">Trifolium medium</name>
    <dbReference type="NCBI Taxonomy" id="97028"/>
    <lineage>
        <taxon>Eukaryota</taxon>
        <taxon>Viridiplantae</taxon>
        <taxon>Streptophyta</taxon>
        <taxon>Embryophyta</taxon>
        <taxon>Tracheophyta</taxon>
        <taxon>Spermatophyta</taxon>
        <taxon>Magnoliopsida</taxon>
        <taxon>eudicotyledons</taxon>
        <taxon>Gunneridae</taxon>
        <taxon>Pentapetalae</taxon>
        <taxon>rosids</taxon>
        <taxon>fabids</taxon>
        <taxon>Fabales</taxon>
        <taxon>Fabaceae</taxon>
        <taxon>Papilionoideae</taxon>
        <taxon>50 kb inversion clade</taxon>
        <taxon>NPAAA clade</taxon>
        <taxon>Hologalegina</taxon>
        <taxon>IRL clade</taxon>
        <taxon>Trifolieae</taxon>
        <taxon>Trifolium</taxon>
    </lineage>
</organism>
<feature type="non-terminal residue" evidence="2">
    <location>
        <position position="1"/>
    </location>
</feature>
<name>A0A392WIS4_9FABA</name>
<dbReference type="EMBL" id="LXQA011456347">
    <property type="protein sequence ID" value="MCI97855.1"/>
    <property type="molecule type" value="Genomic_DNA"/>
</dbReference>
<protein>
    <submittedName>
        <fullName evidence="2">Uncharacterized protein</fullName>
    </submittedName>
</protein>
<reference evidence="2 3" key="1">
    <citation type="journal article" date="2018" name="Front. Plant Sci.">
        <title>Red Clover (Trifolium pratense) and Zigzag Clover (T. medium) - A Picture of Genomic Similarities and Differences.</title>
        <authorList>
            <person name="Dluhosova J."/>
            <person name="Istvanek J."/>
            <person name="Nedelnik J."/>
            <person name="Repkova J."/>
        </authorList>
    </citation>
    <scope>NUCLEOTIDE SEQUENCE [LARGE SCALE GENOMIC DNA]</scope>
    <source>
        <strain evidence="3">cv. 10/8</strain>
        <tissue evidence="2">Leaf</tissue>
    </source>
</reference>
<feature type="compositionally biased region" description="Basic and acidic residues" evidence="1">
    <location>
        <begin position="1"/>
        <end position="21"/>
    </location>
</feature>
<comment type="caution">
    <text evidence="2">The sequence shown here is derived from an EMBL/GenBank/DDBJ whole genome shotgun (WGS) entry which is preliminary data.</text>
</comment>
<evidence type="ECO:0000313" key="3">
    <source>
        <dbReference type="Proteomes" id="UP000265520"/>
    </source>
</evidence>
<feature type="region of interest" description="Disordered" evidence="1">
    <location>
        <begin position="1"/>
        <end position="29"/>
    </location>
</feature>
<evidence type="ECO:0000313" key="2">
    <source>
        <dbReference type="EMBL" id="MCI97855.1"/>
    </source>
</evidence>
<evidence type="ECO:0000256" key="1">
    <source>
        <dbReference type="SAM" id="MobiDB-lite"/>
    </source>
</evidence>
<accession>A0A392WIS4</accession>
<dbReference type="AlphaFoldDB" id="A0A392WIS4"/>
<sequence>SGDDIGGRRGKEDLMELEEKPLLLGRGAS</sequence>